<sequence>MRRILKRMVGYSSTTTVFECRRCGTCFSSDEESCTECGTSSIAKYEF</sequence>
<dbReference type="AlphaFoldDB" id="A0A1N7EDP5"/>
<keyword evidence="2" id="KW-1185">Reference proteome</keyword>
<evidence type="ECO:0000313" key="1">
    <source>
        <dbReference type="EMBL" id="SIR86283.1"/>
    </source>
</evidence>
<gene>
    <name evidence="1" type="ORF">SAMN05421809_2644</name>
</gene>
<evidence type="ECO:0000313" key="2">
    <source>
        <dbReference type="Proteomes" id="UP000185687"/>
    </source>
</evidence>
<protein>
    <recommendedName>
        <fullName evidence="3">Rubrerythrin-like domain-containing protein</fullName>
    </recommendedName>
</protein>
<organism evidence="1 2">
    <name type="scientific">Natronorubrum daqingense</name>
    <dbReference type="NCBI Taxonomy" id="588898"/>
    <lineage>
        <taxon>Archaea</taxon>
        <taxon>Methanobacteriati</taxon>
        <taxon>Methanobacteriota</taxon>
        <taxon>Stenosarchaea group</taxon>
        <taxon>Halobacteria</taxon>
        <taxon>Halobacteriales</taxon>
        <taxon>Natrialbaceae</taxon>
        <taxon>Natronorubrum</taxon>
    </lineage>
</organism>
<name>A0A1N7EDP5_9EURY</name>
<accession>A0A1N7EDP5</accession>
<proteinExistence type="predicted"/>
<evidence type="ECO:0008006" key="3">
    <source>
        <dbReference type="Google" id="ProtNLM"/>
    </source>
</evidence>
<dbReference type="Proteomes" id="UP000185687">
    <property type="component" value="Unassembled WGS sequence"/>
</dbReference>
<dbReference type="EMBL" id="FTNP01000003">
    <property type="protein sequence ID" value="SIR86283.1"/>
    <property type="molecule type" value="Genomic_DNA"/>
</dbReference>
<reference evidence="1 2" key="1">
    <citation type="submission" date="2017-01" db="EMBL/GenBank/DDBJ databases">
        <authorList>
            <person name="Mah S.A."/>
            <person name="Swanson W.J."/>
            <person name="Moy G.W."/>
            <person name="Vacquier V.D."/>
        </authorList>
    </citation>
    <scope>NUCLEOTIDE SEQUENCE [LARGE SCALE GENOMIC DNA]</scope>
    <source>
        <strain evidence="1 2">CGMCC 1.8909</strain>
    </source>
</reference>